<dbReference type="InterPro" id="IPR011990">
    <property type="entry name" value="TPR-like_helical_dom_sf"/>
</dbReference>
<reference evidence="1 2" key="2">
    <citation type="journal article" date="2016" name="Genome Announc.">
        <title>Complete Genome Sequence of Algoriphagus sp. Strain M8-2, Isolated from a Brackish Lake.</title>
        <authorList>
            <person name="Muraguchi Y."/>
            <person name="Kushimoto K."/>
            <person name="Ohtsubo Y."/>
            <person name="Suzuki T."/>
            <person name="Dohra H."/>
            <person name="Kimbara K."/>
            <person name="Shintani M."/>
        </authorList>
    </citation>
    <scope>NUCLEOTIDE SEQUENCE [LARGE SCALE GENOMIC DNA]</scope>
    <source>
        <strain evidence="1 2">M8-2</strain>
    </source>
</reference>
<name>A0A142ELQ0_9BACT</name>
<gene>
    <name evidence="1" type="ORF">AO498_06490</name>
</gene>
<dbReference type="PATRIC" id="fig|1727163.4.peg.1347"/>
<dbReference type="AlphaFoldDB" id="A0A142ELQ0"/>
<proteinExistence type="predicted"/>
<dbReference type="Gene3D" id="1.25.40.10">
    <property type="entry name" value="Tetratricopeptide repeat domain"/>
    <property type="match status" value="2"/>
</dbReference>
<evidence type="ECO:0000313" key="2">
    <source>
        <dbReference type="Proteomes" id="UP000073816"/>
    </source>
</evidence>
<organism evidence="1 2">
    <name type="scientific">Algoriphagus sanaruensis</name>
    <dbReference type="NCBI Taxonomy" id="1727163"/>
    <lineage>
        <taxon>Bacteria</taxon>
        <taxon>Pseudomonadati</taxon>
        <taxon>Bacteroidota</taxon>
        <taxon>Cytophagia</taxon>
        <taxon>Cytophagales</taxon>
        <taxon>Cyclobacteriaceae</taxon>
        <taxon>Algoriphagus</taxon>
    </lineage>
</organism>
<dbReference type="InterPro" id="IPR019734">
    <property type="entry name" value="TPR_rpt"/>
</dbReference>
<dbReference type="SMART" id="SM00028">
    <property type="entry name" value="TPR"/>
    <property type="match status" value="3"/>
</dbReference>
<dbReference type="Proteomes" id="UP000073816">
    <property type="component" value="Chromosome"/>
</dbReference>
<sequence>MFGKMFWICFWLVLAGSQVQGQESRIMPELKFLGESSILPQKLIIEQDSVRFLVSGKVPMESVLTPRNPRVKLFFISPDQTLDLGNIDLVKNVSHYKYEQRFKLPFEPWMENGFLEIRFFQGRKDEANPEEKKILARGILAPQRMVRIGEALPGENIQPLGMYILTQKNIQEEFQEAEFTFFFGSGSSSLRSYPANAMVLEKMDQFFLDYPQEISLKVTGIHSPEDVEISKSDLSMNRAKEVKENLLSRFVNLKESMITLDSRTQDFFDLRILLRDFTGISDQRKEELYAILLSREDFISQKERLEKIPGSSQIKKDLYPKLRAVRVQVTGKALGGLTYQQSKKLKEALESKSGENRLSFIEWNQAAEFTPNLEEKAAIYAKMTEYYRSPIPYNNLAVIRMRQAQRILDRQSKELLWEEALRLLTIAYRIEPNPEALFNQGQILALQGLDWEAYQKLSQASTLTQNPEFVSKNEALRGALDLRRGDYKLATLRFEKPTKDPLVLFNKGLAYFLLEDYSKANAAFEESVNQGREIGYGYYGLAMVAASNGLAEEALIHLQKVGMTNPFLKSKIVNDPIFQELREMADFFEVFSN</sequence>
<dbReference type="Gene3D" id="3.30.1330.60">
    <property type="entry name" value="OmpA-like domain"/>
    <property type="match status" value="1"/>
</dbReference>
<accession>A0A142ELQ0</accession>
<protein>
    <submittedName>
        <fullName evidence="1">Uncharacterized protein</fullName>
    </submittedName>
</protein>
<dbReference type="STRING" id="1727163.AO498_06490"/>
<reference evidence="2" key="1">
    <citation type="submission" date="2015-09" db="EMBL/GenBank/DDBJ databases">
        <title>Complete sequence of Algoriphagus sp. M8-2.</title>
        <authorList>
            <person name="Shintani M."/>
        </authorList>
    </citation>
    <scope>NUCLEOTIDE SEQUENCE [LARGE SCALE GENOMIC DNA]</scope>
    <source>
        <strain evidence="2">M8-2</strain>
    </source>
</reference>
<dbReference type="InterPro" id="IPR036737">
    <property type="entry name" value="OmpA-like_sf"/>
</dbReference>
<dbReference type="KEGG" id="alm:AO498_06490"/>
<evidence type="ECO:0000313" key="1">
    <source>
        <dbReference type="EMBL" id="AMQ56055.1"/>
    </source>
</evidence>
<dbReference type="EMBL" id="CP012836">
    <property type="protein sequence ID" value="AMQ56055.1"/>
    <property type="molecule type" value="Genomic_DNA"/>
</dbReference>
<keyword evidence="2" id="KW-1185">Reference proteome</keyword>
<dbReference type="SUPFAM" id="SSF48452">
    <property type="entry name" value="TPR-like"/>
    <property type="match status" value="2"/>
</dbReference>